<dbReference type="Pfam" id="PF03109">
    <property type="entry name" value="ABC1"/>
    <property type="match status" value="1"/>
</dbReference>
<feature type="domain" description="ABC1 atypical kinase-like" evidence="2">
    <location>
        <begin position="3"/>
        <end position="75"/>
    </location>
</feature>
<evidence type="ECO:0000313" key="3">
    <source>
        <dbReference type="EMBL" id="CAE8612666.1"/>
    </source>
</evidence>
<protein>
    <recommendedName>
        <fullName evidence="2">ABC1 atypical kinase-like domain-containing protein</fullName>
    </recommendedName>
</protein>
<proteinExistence type="predicted"/>
<gene>
    <name evidence="3" type="ORF">PGLA1383_LOCUS30456</name>
</gene>
<feature type="non-terminal residue" evidence="3">
    <location>
        <position position="1"/>
    </location>
</feature>
<dbReference type="PANTHER" id="PTHR45890:SF1">
    <property type="entry name" value="AARF DOMAIN CONTAINING KINASE 2"/>
    <property type="match status" value="1"/>
</dbReference>
<feature type="transmembrane region" description="Helical" evidence="1">
    <location>
        <begin position="171"/>
        <end position="200"/>
    </location>
</feature>
<evidence type="ECO:0000313" key="4">
    <source>
        <dbReference type="Proteomes" id="UP000654075"/>
    </source>
</evidence>
<dbReference type="InterPro" id="IPR004147">
    <property type="entry name" value="ABC1_dom"/>
</dbReference>
<name>A0A813FKV7_POLGL</name>
<dbReference type="InterPro" id="IPR011009">
    <property type="entry name" value="Kinase-like_dom_sf"/>
</dbReference>
<comment type="caution">
    <text evidence="3">The sequence shown here is derived from an EMBL/GenBank/DDBJ whole genome shotgun (WGS) entry which is preliminary data.</text>
</comment>
<dbReference type="Proteomes" id="UP000654075">
    <property type="component" value="Unassembled WGS sequence"/>
</dbReference>
<dbReference type="EMBL" id="CAJNNV010025144">
    <property type="protein sequence ID" value="CAE8612666.1"/>
    <property type="molecule type" value="Genomic_DNA"/>
</dbReference>
<keyword evidence="1" id="KW-1133">Transmembrane helix</keyword>
<dbReference type="SUPFAM" id="SSF56112">
    <property type="entry name" value="Protein kinase-like (PK-like)"/>
    <property type="match status" value="1"/>
</dbReference>
<evidence type="ECO:0000259" key="2">
    <source>
        <dbReference type="Pfam" id="PF03109"/>
    </source>
</evidence>
<keyword evidence="1" id="KW-0812">Transmembrane</keyword>
<keyword evidence="4" id="KW-1185">Reference proteome</keyword>
<dbReference type="PANTHER" id="PTHR45890">
    <property type="entry name" value="AARF DOMAIN CONTAINING KINASE 2 (PREDICTED)"/>
    <property type="match status" value="1"/>
</dbReference>
<keyword evidence="1" id="KW-0472">Membrane</keyword>
<dbReference type="InterPro" id="IPR052402">
    <property type="entry name" value="ADCK_kinase"/>
</dbReference>
<sequence length="209" mass="23251">VDSFWVMIFRYRFVHGDLHPGNVLWRRRPGTKSHGGAVQLVLLDCGLVIDLTGEAGDDLSMMVKALLTKREEEVGRLLITLSQRVGGRIEDVVDPEGFVQGIAKLIRDGRGVNFRLAKLNAGALMGRSLLLGRRHCVRFDARFVNLMVAMVVVQDDTLPLQRGCSRLKSPWGLIVFVCFPCCGGQQLGLMLLLLLLLLLFCCCWCCCCC</sequence>
<reference evidence="3" key="1">
    <citation type="submission" date="2021-02" db="EMBL/GenBank/DDBJ databases">
        <authorList>
            <person name="Dougan E. K."/>
            <person name="Rhodes N."/>
            <person name="Thang M."/>
            <person name="Chan C."/>
        </authorList>
    </citation>
    <scope>NUCLEOTIDE SEQUENCE</scope>
</reference>
<accession>A0A813FKV7</accession>
<evidence type="ECO:0000256" key="1">
    <source>
        <dbReference type="SAM" id="Phobius"/>
    </source>
</evidence>
<dbReference type="AlphaFoldDB" id="A0A813FKV7"/>
<dbReference type="GO" id="GO:0005739">
    <property type="term" value="C:mitochondrion"/>
    <property type="evidence" value="ECO:0007669"/>
    <property type="project" value="TreeGrafter"/>
</dbReference>
<dbReference type="OrthoDB" id="427480at2759"/>
<organism evidence="3 4">
    <name type="scientific">Polarella glacialis</name>
    <name type="common">Dinoflagellate</name>
    <dbReference type="NCBI Taxonomy" id="89957"/>
    <lineage>
        <taxon>Eukaryota</taxon>
        <taxon>Sar</taxon>
        <taxon>Alveolata</taxon>
        <taxon>Dinophyceae</taxon>
        <taxon>Suessiales</taxon>
        <taxon>Suessiaceae</taxon>
        <taxon>Polarella</taxon>
    </lineage>
</organism>